<feature type="domain" description="DNA methylase N-4/N-6" evidence="5">
    <location>
        <begin position="4"/>
        <end position="92"/>
    </location>
</feature>
<dbReference type="GO" id="GO:0032259">
    <property type="term" value="P:methylation"/>
    <property type="evidence" value="ECO:0007669"/>
    <property type="project" value="UniProtKB-KW"/>
</dbReference>
<dbReference type="PRINTS" id="PR00508">
    <property type="entry name" value="S21N4MTFRASE"/>
</dbReference>
<dbReference type="RefSeq" id="WP_285663468.1">
    <property type="nucleotide sequence ID" value="NZ_BSTX01000002.1"/>
</dbReference>
<dbReference type="EMBL" id="BSTX01000002">
    <property type="protein sequence ID" value="GLZ78309.1"/>
    <property type="molecule type" value="Genomic_DNA"/>
</dbReference>
<dbReference type="GO" id="GO:0008170">
    <property type="term" value="F:N-methyltransferase activity"/>
    <property type="evidence" value="ECO:0007669"/>
    <property type="project" value="InterPro"/>
</dbReference>
<evidence type="ECO:0000256" key="3">
    <source>
        <dbReference type="RuleBase" id="RU362026"/>
    </source>
</evidence>
<accession>A0A9W6SM45</accession>
<evidence type="ECO:0000313" key="6">
    <source>
        <dbReference type="EMBL" id="GLZ78309.1"/>
    </source>
</evidence>
<dbReference type="AlphaFoldDB" id="A0A9W6SM45"/>
<comment type="similarity">
    <text evidence="3">Belongs to the N(4)/N(6)-methyltransferase family.</text>
</comment>
<evidence type="ECO:0000259" key="5">
    <source>
        <dbReference type="Pfam" id="PF01555"/>
    </source>
</evidence>
<dbReference type="Proteomes" id="UP001165079">
    <property type="component" value="Unassembled WGS sequence"/>
</dbReference>
<dbReference type="InterPro" id="IPR002941">
    <property type="entry name" value="DNA_methylase_N4/N6"/>
</dbReference>
<sequence length="320" mass="34124">MTTPGDPWSGSVWTTGQDSPRTQRRDYPTATKAHPAKMLPAIAHHAITAYTQPGDIVLDPMCGIGTTLIEALRAGRHAIGVEYEPRWATIATEAIAETRPPGLTASITQGDARKLDKLVSTALHGRVALVLTSPPYGPSLHGNVKPTPGTGIHKSDDTYGTDRTNLAYLPLHAYTAGLTEVFTHCHTLLRPGGILAITARPIRRNGTLIDIPGLITTAAIAAGFHAHERNTALLAAWQDGHLTARPSFFALDNARKANAKGVPATLITHEDVLVYMAAKGSPLHLRPPSNACPRHAPALEAPLLHMAVSRSDTNVEVRST</sequence>
<gene>
    <name evidence="6" type="ORF">Afil01_31160</name>
</gene>
<dbReference type="GO" id="GO:0003677">
    <property type="term" value="F:DNA binding"/>
    <property type="evidence" value="ECO:0007669"/>
    <property type="project" value="InterPro"/>
</dbReference>
<evidence type="ECO:0000256" key="2">
    <source>
        <dbReference type="ARBA" id="ARBA00022679"/>
    </source>
</evidence>
<dbReference type="EC" id="2.1.1.-" evidence="3"/>
<comment type="caution">
    <text evidence="6">The sequence shown here is derived from an EMBL/GenBank/DDBJ whole genome shotgun (WGS) entry which is preliminary data.</text>
</comment>
<reference evidence="6" key="1">
    <citation type="submission" date="2023-03" db="EMBL/GenBank/DDBJ databases">
        <title>Actinorhabdospora filicis NBRC 111898.</title>
        <authorList>
            <person name="Ichikawa N."/>
            <person name="Sato H."/>
            <person name="Tonouchi N."/>
        </authorList>
    </citation>
    <scope>NUCLEOTIDE SEQUENCE</scope>
    <source>
        <strain evidence="6">NBRC 111898</strain>
    </source>
</reference>
<evidence type="ECO:0000256" key="4">
    <source>
        <dbReference type="SAM" id="MobiDB-lite"/>
    </source>
</evidence>
<keyword evidence="1" id="KW-0489">Methyltransferase</keyword>
<evidence type="ECO:0000256" key="1">
    <source>
        <dbReference type="ARBA" id="ARBA00022603"/>
    </source>
</evidence>
<feature type="region of interest" description="Disordered" evidence="4">
    <location>
        <begin position="1"/>
        <end position="27"/>
    </location>
</feature>
<dbReference type="SUPFAM" id="SSF53335">
    <property type="entry name" value="S-adenosyl-L-methionine-dependent methyltransferases"/>
    <property type="match status" value="1"/>
</dbReference>
<name>A0A9W6SM45_9ACTN</name>
<dbReference type="InterPro" id="IPR001091">
    <property type="entry name" value="RM_Methyltransferase"/>
</dbReference>
<feature type="compositionally biased region" description="Polar residues" evidence="4">
    <location>
        <begin position="11"/>
        <end position="20"/>
    </location>
</feature>
<organism evidence="6 7">
    <name type="scientific">Actinorhabdospora filicis</name>
    <dbReference type="NCBI Taxonomy" id="1785913"/>
    <lineage>
        <taxon>Bacteria</taxon>
        <taxon>Bacillati</taxon>
        <taxon>Actinomycetota</taxon>
        <taxon>Actinomycetes</taxon>
        <taxon>Micromonosporales</taxon>
        <taxon>Micromonosporaceae</taxon>
        <taxon>Actinorhabdospora</taxon>
    </lineage>
</organism>
<keyword evidence="7" id="KW-1185">Reference proteome</keyword>
<evidence type="ECO:0000313" key="7">
    <source>
        <dbReference type="Proteomes" id="UP001165079"/>
    </source>
</evidence>
<dbReference type="InterPro" id="IPR029063">
    <property type="entry name" value="SAM-dependent_MTases_sf"/>
</dbReference>
<dbReference type="Gene3D" id="3.40.50.150">
    <property type="entry name" value="Vaccinia Virus protein VP39"/>
    <property type="match status" value="2"/>
</dbReference>
<protein>
    <recommendedName>
        <fullName evidence="3">Methyltransferase</fullName>
        <ecNumber evidence="3">2.1.1.-</ecNumber>
    </recommendedName>
</protein>
<dbReference type="Pfam" id="PF01555">
    <property type="entry name" value="N6_N4_Mtase"/>
    <property type="match status" value="1"/>
</dbReference>
<proteinExistence type="inferred from homology"/>
<keyword evidence="2" id="KW-0808">Transferase</keyword>
<dbReference type="CDD" id="cd02440">
    <property type="entry name" value="AdoMet_MTases"/>
    <property type="match status" value="1"/>
</dbReference>